<reference evidence="2 3" key="1">
    <citation type="submission" date="2024-04" db="EMBL/GenBank/DDBJ databases">
        <title>Okeanomitos corallinicola gen. &amp; sp. nov. (Nostocales, Cyanobacteria), a new toxic marine heterocyst-forming cyanobacterium from a coral reef.</title>
        <authorList>
            <person name="Li H."/>
            <person name="Li R."/>
            <person name="Kang J."/>
            <person name="Hii K.S."/>
            <person name="Mohamed H.F."/>
            <person name="Xu X."/>
            <person name="Luo Z."/>
        </authorList>
    </citation>
    <scope>NUCLEOTIDE SEQUENCE [LARGE SCALE GENOMIC DNA]</scope>
    <source>
        <strain evidence="2 3">TIOX110</strain>
    </source>
</reference>
<accession>A0ABZ2UVY0</accession>
<gene>
    <name evidence="2" type="ORF">WJM97_19740</name>
</gene>
<sequence>MNQEINIQRQYYANTANLYDKIHNNQEQEHILGLHLLASYIEFYQIRSVLDVGAGTGRTILWLKRRFPNLIIKGIEPVKELREQGYIKGILESELVDGDGCNLPFPDNSVDLVCEFAVLHHVKKPETVVQEMSRVASKMICISDCNFMGQGIPPLRLLKYFIFSLGLWKVADWFKTKGKGYTISEEDGLAYSYSVYQNLSTIDNYWQQLRIMNTNGDSDHHLGQIFSAAHLLVIAFDKK</sequence>
<dbReference type="Gene3D" id="3.40.50.150">
    <property type="entry name" value="Vaccinia Virus protein VP39"/>
    <property type="match status" value="1"/>
</dbReference>
<keyword evidence="2" id="KW-0808">Transferase</keyword>
<dbReference type="GO" id="GO:0008168">
    <property type="term" value="F:methyltransferase activity"/>
    <property type="evidence" value="ECO:0007669"/>
    <property type="project" value="UniProtKB-KW"/>
</dbReference>
<protein>
    <submittedName>
        <fullName evidence="2">Class I SAM-dependent methyltransferase</fullName>
    </submittedName>
</protein>
<feature type="domain" description="Methyltransferase type 11" evidence="1">
    <location>
        <begin position="50"/>
        <end position="136"/>
    </location>
</feature>
<dbReference type="EMBL" id="CP150886">
    <property type="protein sequence ID" value="WZB87568.1"/>
    <property type="molecule type" value="Genomic_DNA"/>
</dbReference>
<evidence type="ECO:0000259" key="1">
    <source>
        <dbReference type="Pfam" id="PF08241"/>
    </source>
</evidence>
<dbReference type="GO" id="GO:0032259">
    <property type="term" value="P:methylation"/>
    <property type="evidence" value="ECO:0007669"/>
    <property type="project" value="UniProtKB-KW"/>
</dbReference>
<dbReference type="InterPro" id="IPR013216">
    <property type="entry name" value="Methyltransf_11"/>
</dbReference>
<dbReference type="CDD" id="cd02440">
    <property type="entry name" value="AdoMet_MTases"/>
    <property type="match status" value="1"/>
</dbReference>
<dbReference type="PANTHER" id="PTHR43591">
    <property type="entry name" value="METHYLTRANSFERASE"/>
    <property type="match status" value="1"/>
</dbReference>
<keyword evidence="3" id="KW-1185">Reference proteome</keyword>
<dbReference type="SUPFAM" id="SSF53335">
    <property type="entry name" value="S-adenosyl-L-methionine-dependent methyltransferases"/>
    <property type="match status" value="1"/>
</dbReference>
<evidence type="ECO:0000313" key="2">
    <source>
        <dbReference type="EMBL" id="WZB87568.1"/>
    </source>
</evidence>
<dbReference type="Pfam" id="PF08241">
    <property type="entry name" value="Methyltransf_11"/>
    <property type="match status" value="1"/>
</dbReference>
<name>A0ABZ2UVY0_9CYAN</name>
<evidence type="ECO:0000313" key="3">
    <source>
        <dbReference type="Proteomes" id="UP001483337"/>
    </source>
</evidence>
<organism evidence="2 3">
    <name type="scientific">Okeanomitos corallinicola TIOX110</name>
    <dbReference type="NCBI Taxonomy" id="3133117"/>
    <lineage>
        <taxon>Bacteria</taxon>
        <taxon>Bacillati</taxon>
        <taxon>Cyanobacteriota</taxon>
        <taxon>Cyanophyceae</taxon>
        <taxon>Nostocales</taxon>
        <taxon>Aphanizomenonaceae</taxon>
        <taxon>Okeanomitos</taxon>
    </lineage>
</organism>
<dbReference type="RefSeq" id="WP_353930480.1">
    <property type="nucleotide sequence ID" value="NZ_CP150886.1"/>
</dbReference>
<proteinExistence type="predicted"/>
<dbReference type="InterPro" id="IPR029063">
    <property type="entry name" value="SAM-dependent_MTases_sf"/>
</dbReference>
<keyword evidence="2" id="KW-0489">Methyltransferase</keyword>
<dbReference type="Proteomes" id="UP001483337">
    <property type="component" value="Chromosome"/>
</dbReference>